<keyword evidence="3" id="KW-0732">Signal</keyword>
<dbReference type="Pfam" id="PF01473">
    <property type="entry name" value="Choline_bind_1"/>
    <property type="match status" value="3"/>
</dbReference>
<organism evidence="4 5">
    <name type="scientific">Candidatus Faecivivens stercoripullorum</name>
    <dbReference type="NCBI Taxonomy" id="2840805"/>
    <lineage>
        <taxon>Bacteria</taxon>
        <taxon>Bacillati</taxon>
        <taxon>Bacillota</taxon>
        <taxon>Clostridia</taxon>
        <taxon>Eubacteriales</taxon>
        <taxon>Oscillospiraceae</taxon>
        <taxon>Oscillospiraceae incertae sedis</taxon>
        <taxon>Candidatus Faecivivens</taxon>
    </lineage>
</organism>
<evidence type="ECO:0000313" key="4">
    <source>
        <dbReference type="EMBL" id="HIT95349.1"/>
    </source>
</evidence>
<proteinExistence type="predicted"/>
<feature type="repeat" description="Cell wall-binding" evidence="2">
    <location>
        <begin position="519"/>
        <end position="538"/>
    </location>
</feature>
<gene>
    <name evidence="4" type="ORF">IAC43_09200</name>
</gene>
<dbReference type="Proteomes" id="UP000824160">
    <property type="component" value="Unassembled WGS sequence"/>
</dbReference>
<comment type="caution">
    <text evidence="4">The sequence shown here is derived from an EMBL/GenBank/DDBJ whole genome shotgun (WGS) entry which is preliminary data.</text>
</comment>
<dbReference type="Pfam" id="PF19085">
    <property type="entry name" value="Choline_bind_2"/>
    <property type="match status" value="1"/>
</dbReference>
<evidence type="ECO:0000313" key="5">
    <source>
        <dbReference type="Proteomes" id="UP000824160"/>
    </source>
</evidence>
<dbReference type="AlphaFoldDB" id="A0A9D1KSL7"/>
<keyword evidence="1" id="KW-0677">Repeat</keyword>
<name>A0A9D1KSL7_9FIRM</name>
<dbReference type="InterPro" id="IPR032675">
    <property type="entry name" value="LRR_dom_sf"/>
</dbReference>
<evidence type="ECO:0000256" key="2">
    <source>
        <dbReference type="PROSITE-ProRule" id="PRU00591"/>
    </source>
</evidence>
<feature type="signal peptide" evidence="3">
    <location>
        <begin position="1"/>
        <end position="25"/>
    </location>
</feature>
<evidence type="ECO:0000256" key="3">
    <source>
        <dbReference type="SAM" id="SignalP"/>
    </source>
</evidence>
<dbReference type="Gene3D" id="2.10.270.10">
    <property type="entry name" value="Cholin Binding"/>
    <property type="match status" value="2"/>
</dbReference>
<protein>
    <submittedName>
        <fullName evidence="4">N-acetylmuramoyl-L-alanine amidase family protein</fullName>
    </submittedName>
</protein>
<accession>A0A9D1KSL7</accession>
<dbReference type="InterPro" id="IPR018337">
    <property type="entry name" value="Cell_wall/Cho-bd_repeat"/>
</dbReference>
<reference evidence="4" key="1">
    <citation type="submission" date="2020-10" db="EMBL/GenBank/DDBJ databases">
        <authorList>
            <person name="Gilroy R."/>
        </authorList>
    </citation>
    <scope>NUCLEOTIDE SEQUENCE</scope>
    <source>
        <strain evidence="4">ChiBcec7-5410</strain>
    </source>
</reference>
<feature type="repeat" description="Cell wall-binding" evidence="2">
    <location>
        <begin position="477"/>
        <end position="496"/>
    </location>
</feature>
<feature type="chain" id="PRO_5039698072" evidence="3">
    <location>
        <begin position="26"/>
        <end position="578"/>
    </location>
</feature>
<dbReference type="SUPFAM" id="SSF69360">
    <property type="entry name" value="Cell wall binding repeat"/>
    <property type="match status" value="1"/>
</dbReference>
<evidence type="ECO:0000256" key="1">
    <source>
        <dbReference type="ARBA" id="ARBA00022737"/>
    </source>
</evidence>
<reference evidence="4" key="2">
    <citation type="journal article" date="2021" name="PeerJ">
        <title>Extensive microbial diversity within the chicken gut microbiome revealed by metagenomics and culture.</title>
        <authorList>
            <person name="Gilroy R."/>
            <person name="Ravi A."/>
            <person name="Getino M."/>
            <person name="Pursley I."/>
            <person name="Horton D.L."/>
            <person name="Alikhan N.F."/>
            <person name="Baker D."/>
            <person name="Gharbi K."/>
            <person name="Hall N."/>
            <person name="Watson M."/>
            <person name="Adriaenssens E.M."/>
            <person name="Foster-Nyarko E."/>
            <person name="Jarju S."/>
            <person name="Secka A."/>
            <person name="Antonio M."/>
            <person name="Oren A."/>
            <person name="Chaudhuri R.R."/>
            <person name="La Ragione R."/>
            <person name="Hildebrand F."/>
            <person name="Pallen M.J."/>
        </authorList>
    </citation>
    <scope>NUCLEOTIDE SEQUENCE</scope>
    <source>
        <strain evidence="4">ChiBcec7-5410</strain>
    </source>
</reference>
<dbReference type="EMBL" id="DVLW01000251">
    <property type="protein sequence ID" value="HIT95349.1"/>
    <property type="molecule type" value="Genomic_DNA"/>
</dbReference>
<dbReference type="Gene3D" id="2.20.120.10">
    <property type="entry name" value="Multimodular pneumococcal cell wall endolysin, domain 3"/>
    <property type="match status" value="2"/>
</dbReference>
<dbReference type="Gene3D" id="3.80.10.10">
    <property type="entry name" value="Ribonuclease Inhibitor"/>
    <property type="match status" value="1"/>
</dbReference>
<dbReference type="PROSITE" id="PS51170">
    <property type="entry name" value="CW"/>
    <property type="match status" value="2"/>
</dbReference>
<sequence>MKKVGFLSLILTVIAFFCLGSAVCAEEILAQGTKAGEYKWVLSDRVLYIRSYVGADYVTDDAVKEEIARSTEYSKEDLQKYNSTNRSTIVSNEKKTLTKTITGRLHIDVEWKNTISYSLDPKTKTLTIENPDGVKNVEQIFLDYRAFYTELYPYRDYMKNVVIGDGFTSVDLMIGEICTDEPAEIQDGQISFSFTDSIVFDSLTLGKDVSSVQSENTRSYRVDEDNPYFTVYEGCLYSKDYKRLEKIPYGKDKQTIIYHPDTKILSESVCRRLATSGSIAVIPWGITTVEQGVSTVVYPATITNIGYVEREEYLYAWMPYNSYVRDYAEARNGQTPDGGNRKADNIAQPWYSFYGITANSWYTAANGKTYYFGEAAGWGGQKEPLMLTGTQVIDGKTYTFGEDGALQNQGDEFYPDGLIYQNGKAYYYENGVMQKSKWIQASGNWYYLNDYGAGVVNCWRLKDGKYVYLGADGKMKTNCWVKDYGKWYYVKSDGSRYESSWAKIGGVWYWFGGSGKMAENQWLKLNGKWYYFSGSGAMEANKWLRSEAYWYYLGSDGAMLTNTVTPDGYQVDGEGRRI</sequence>